<feature type="compositionally biased region" description="Basic residues" evidence="1">
    <location>
        <begin position="212"/>
        <end position="223"/>
    </location>
</feature>
<sequence length="223" mass="23494">MSTAASIATPRVSLRIRSGARALRAAPVAPRGAHRGASVPVRAIGGKKGASASADGKKAAAKSVGKEKKSSGKTGTAIGESPLSNLPVPLPVAGGGVLVIGVVLAKILGGRRGGSVASLEERGALDENRYVDDDKFFSGMMKTVRTVEMPALTEAQIRAARERRRQSRDIDASPSTLENVELPANHPFATDAKVSEAERKKLAERVREMNKPRSRGRGRVRDE</sequence>
<evidence type="ECO:0000313" key="3">
    <source>
        <dbReference type="Proteomes" id="UP000002009"/>
    </source>
</evidence>
<feature type="region of interest" description="Disordered" evidence="1">
    <location>
        <begin position="204"/>
        <end position="223"/>
    </location>
</feature>
<dbReference type="KEGG" id="mis:MICPUN_62694"/>
<keyword evidence="3" id="KW-1185">Reference proteome</keyword>
<dbReference type="Proteomes" id="UP000002009">
    <property type="component" value="Chromosome 11"/>
</dbReference>
<proteinExistence type="predicted"/>
<dbReference type="eggNOG" id="ENOG502SDMF">
    <property type="taxonomic scope" value="Eukaryota"/>
</dbReference>
<protein>
    <submittedName>
        <fullName evidence="2">Uncharacterized protein</fullName>
    </submittedName>
</protein>
<organism evidence="2 3">
    <name type="scientific">Micromonas commoda (strain RCC299 / NOUM17 / CCMP2709)</name>
    <name type="common">Picoplanktonic green alga</name>
    <dbReference type="NCBI Taxonomy" id="296587"/>
    <lineage>
        <taxon>Eukaryota</taxon>
        <taxon>Viridiplantae</taxon>
        <taxon>Chlorophyta</taxon>
        <taxon>Mamiellophyceae</taxon>
        <taxon>Mamiellales</taxon>
        <taxon>Mamiellaceae</taxon>
        <taxon>Micromonas</taxon>
    </lineage>
</organism>
<evidence type="ECO:0000313" key="2">
    <source>
        <dbReference type="EMBL" id="ACO66272.1"/>
    </source>
</evidence>
<feature type="region of interest" description="Disordered" evidence="1">
    <location>
        <begin position="161"/>
        <end position="197"/>
    </location>
</feature>
<reference evidence="2 3" key="1">
    <citation type="journal article" date="2009" name="Science">
        <title>Green evolution and dynamic adaptations revealed by genomes of the marine picoeukaryotes Micromonas.</title>
        <authorList>
            <person name="Worden A.Z."/>
            <person name="Lee J.H."/>
            <person name="Mock T."/>
            <person name="Rouze P."/>
            <person name="Simmons M.P."/>
            <person name="Aerts A.L."/>
            <person name="Allen A.E."/>
            <person name="Cuvelier M.L."/>
            <person name="Derelle E."/>
            <person name="Everett M.V."/>
            <person name="Foulon E."/>
            <person name="Grimwood J."/>
            <person name="Gundlach H."/>
            <person name="Henrissat B."/>
            <person name="Napoli C."/>
            <person name="McDonald S.M."/>
            <person name="Parker M.S."/>
            <person name="Rombauts S."/>
            <person name="Salamov A."/>
            <person name="Von Dassow P."/>
            <person name="Badger J.H."/>
            <person name="Coutinho P.M."/>
            <person name="Demir E."/>
            <person name="Dubchak I."/>
            <person name="Gentemann C."/>
            <person name="Eikrem W."/>
            <person name="Gready J.E."/>
            <person name="John U."/>
            <person name="Lanier W."/>
            <person name="Lindquist E.A."/>
            <person name="Lucas S."/>
            <person name="Mayer K.F."/>
            <person name="Moreau H."/>
            <person name="Not F."/>
            <person name="Otillar R."/>
            <person name="Panaud O."/>
            <person name="Pangilinan J."/>
            <person name="Paulsen I."/>
            <person name="Piegu B."/>
            <person name="Poliakov A."/>
            <person name="Robbens S."/>
            <person name="Schmutz J."/>
            <person name="Toulza E."/>
            <person name="Wyss T."/>
            <person name="Zelensky A."/>
            <person name="Zhou K."/>
            <person name="Armbrust E.V."/>
            <person name="Bhattacharya D."/>
            <person name="Goodenough U.W."/>
            <person name="Van de Peer Y."/>
            <person name="Grigoriev I.V."/>
        </authorList>
    </citation>
    <scope>NUCLEOTIDE SEQUENCE [LARGE SCALE GENOMIC DNA]</scope>
    <source>
        <strain evidence="3">RCC299 / NOUM17</strain>
    </source>
</reference>
<gene>
    <name evidence="2" type="ORF">MICPUN_62694</name>
</gene>
<dbReference type="OrthoDB" id="509308at2759"/>
<name>C1EEP2_MICCC</name>
<feature type="region of interest" description="Disordered" evidence="1">
    <location>
        <begin position="22"/>
        <end position="85"/>
    </location>
</feature>
<dbReference type="InParanoid" id="C1EEP2"/>
<dbReference type="RefSeq" id="XP_002505014.1">
    <property type="nucleotide sequence ID" value="XM_002504968.1"/>
</dbReference>
<dbReference type="EMBL" id="CP001330">
    <property type="protein sequence ID" value="ACO66272.1"/>
    <property type="molecule type" value="Genomic_DNA"/>
</dbReference>
<feature type="compositionally biased region" description="Low complexity" evidence="1">
    <location>
        <begin position="72"/>
        <end position="85"/>
    </location>
</feature>
<accession>C1EEP2</accession>
<dbReference type="GeneID" id="8247436"/>
<feature type="compositionally biased region" description="Low complexity" evidence="1">
    <location>
        <begin position="22"/>
        <end position="31"/>
    </location>
</feature>
<dbReference type="OMA" id="NHPWATS"/>
<evidence type="ECO:0000256" key="1">
    <source>
        <dbReference type="SAM" id="MobiDB-lite"/>
    </source>
</evidence>
<dbReference type="AlphaFoldDB" id="C1EEP2"/>